<evidence type="ECO:0000313" key="3">
    <source>
        <dbReference type="EMBL" id="AFZ16625.1"/>
    </source>
</evidence>
<evidence type="ECO:0000259" key="2">
    <source>
        <dbReference type="PROSITE" id="PS50943"/>
    </source>
</evidence>
<dbReference type="SUPFAM" id="SSF47413">
    <property type="entry name" value="lambda repressor-like DNA-binding domains"/>
    <property type="match status" value="1"/>
</dbReference>
<dbReference type="GO" id="GO:0003677">
    <property type="term" value="F:DNA binding"/>
    <property type="evidence" value="ECO:0007669"/>
    <property type="project" value="InterPro"/>
</dbReference>
<dbReference type="eggNOG" id="COG1396">
    <property type="taxonomic scope" value="Bacteria"/>
</dbReference>
<dbReference type="HOGENOM" id="CLU_066192_62_3_3"/>
<proteinExistence type="predicted"/>
<keyword evidence="4" id="KW-1185">Reference proteome</keyword>
<name>K9W8C5_9CYAN</name>
<dbReference type="PROSITE" id="PS50943">
    <property type="entry name" value="HTH_CROC1"/>
    <property type="match status" value="1"/>
</dbReference>
<dbReference type="Gene3D" id="1.10.260.40">
    <property type="entry name" value="lambda repressor-like DNA-binding domains"/>
    <property type="match status" value="1"/>
</dbReference>
<dbReference type="AlphaFoldDB" id="K9W8C5"/>
<protein>
    <submittedName>
        <fullName evidence="3">Putative transcriptional regulator</fullName>
    </submittedName>
</protein>
<dbReference type="KEGG" id="mic:Mic7113_0713"/>
<feature type="domain" description="HTH cro/C1-type" evidence="2">
    <location>
        <begin position="24"/>
        <end position="80"/>
    </location>
</feature>
<dbReference type="CDD" id="cd00093">
    <property type="entry name" value="HTH_XRE"/>
    <property type="match status" value="1"/>
</dbReference>
<feature type="region of interest" description="Disordered" evidence="1">
    <location>
        <begin position="1"/>
        <end position="24"/>
    </location>
</feature>
<sequence length="89" mass="10264">MNRVYDDMSARKSSQQPEENDSPLKRLREQANLTQEQLSVGLGVSTSTLRRWENGDVEPAMTREQWAVFCELLGVPFEQLPQKLNLRSQ</sequence>
<dbReference type="EMBL" id="CP003630">
    <property type="protein sequence ID" value="AFZ16625.1"/>
    <property type="molecule type" value="Genomic_DNA"/>
</dbReference>
<organism evidence="3 4">
    <name type="scientific">Allocoleopsis franciscana PCC 7113</name>
    <dbReference type="NCBI Taxonomy" id="1173027"/>
    <lineage>
        <taxon>Bacteria</taxon>
        <taxon>Bacillati</taxon>
        <taxon>Cyanobacteriota</taxon>
        <taxon>Cyanophyceae</taxon>
        <taxon>Coleofasciculales</taxon>
        <taxon>Coleofasciculaceae</taxon>
        <taxon>Allocoleopsis</taxon>
        <taxon>Allocoleopsis franciscana</taxon>
    </lineage>
</organism>
<dbReference type="Proteomes" id="UP000010471">
    <property type="component" value="Chromosome"/>
</dbReference>
<dbReference type="InterPro" id="IPR001387">
    <property type="entry name" value="Cro/C1-type_HTH"/>
</dbReference>
<dbReference type="STRING" id="1173027.Mic7113_0713"/>
<dbReference type="RefSeq" id="WP_015180788.1">
    <property type="nucleotide sequence ID" value="NC_019738.1"/>
</dbReference>
<reference evidence="3 4" key="1">
    <citation type="submission" date="2012-06" db="EMBL/GenBank/DDBJ databases">
        <title>Finished chromosome of genome of Microcoleus sp. PCC 7113.</title>
        <authorList>
            <consortium name="US DOE Joint Genome Institute"/>
            <person name="Gugger M."/>
            <person name="Coursin T."/>
            <person name="Rippka R."/>
            <person name="Tandeau De Marsac N."/>
            <person name="Huntemann M."/>
            <person name="Wei C.-L."/>
            <person name="Han J."/>
            <person name="Detter J.C."/>
            <person name="Han C."/>
            <person name="Tapia R."/>
            <person name="Chen A."/>
            <person name="Kyrpides N."/>
            <person name="Mavromatis K."/>
            <person name="Markowitz V."/>
            <person name="Szeto E."/>
            <person name="Ivanova N."/>
            <person name="Pagani I."/>
            <person name="Pati A."/>
            <person name="Goodwin L."/>
            <person name="Nordberg H.P."/>
            <person name="Cantor M.N."/>
            <person name="Hua S.X."/>
            <person name="Woyke T."/>
            <person name="Kerfeld C.A."/>
        </authorList>
    </citation>
    <scope>NUCLEOTIDE SEQUENCE [LARGE SCALE GENOMIC DNA]</scope>
    <source>
        <strain evidence="3 4">PCC 7113</strain>
    </source>
</reference>
<dbReference type="Pfam" id="PF13560">
    <property type="entry name" value="HTH_31"/>
    <property type="match status" value="1"/>
</dbReference>
<gene>
    <name evidence="3" type="ORF">Mic7113_0713</name>
</gene>
<evidence type="ECO:0000256" key="1">
    <source>
        <dbReference type="SAM" id="MobiDB-lite"/>
    </source>
</evidence>
<dbReference type="InterPro" id="IPR010982">
    <property type="entry name" value="Lambda_DNA-bd_dom_sf"/>
</dbReference>
<evidence type="ECO:0000313" key="4">
    <source>
        <dbReference type="Proteomes" id="UP000010471"/>
    </source>
</evidence>
<dbReference type="SMART" id="SM00530">
    <property type="entry name" value="HTH_XRE"/>
    <property type="match status" value="1"/>
</dbReference>
<accession>K9W8C5</accession>
<feature type="compositionally biased region" description="Basic and acidic residues" evidence="1">
    <location>
        <begin position="1"/>
        <end position="10"/>
    </location>
</feature>